<organism evidence="7 8">
    <name type="scientific">Zingiber officinale</name>
    <name type="common">Ginger</name>
    <name type="synonym">Amomum zingiber</name>
    <dbReference type="NCBI Taxonomy" id="94328"/>
    <lineage>
        <taxon>Eukaryota</taxon>
        <taxon>Viridiplantae</taxon>
        <taxon>Streptophyta</taxon>
        <taxon>Embryophyta</taxon>
        <taxon>Tracheophyta</taxon>
        <taxon>Spermatophyta</taxon>
        <taxon>Magnoliopsida</taxon>
        <taxon>Liliopsida</taxon>
        <taxon>Zingiberales</taxon>
        <taxon>Zingiberaceae</taxon>
        <taxon>Zingiber</taxon>
    </lineage>
</organism>
<sequence>MTESWRRVVAAPLPSLSTRRSVDQIAWRLDDAVTVSISSSSSNYVYPSSSSWFGEIKAETKGGGAWWRRAVALLIDEEEATTQLCFAFPMILTNVSYYAITLVSVMFAGHLGDLHLAGATLANSWGTVTGFALMVGLSGALETLCGQAYGARLYKMLGIYLQSSIIISIFFSILVSVSWYFSEPILIWLHQEPQVANMAALYLQCLIPGLYAYALLQCTLRFLQTQTVVIPLVVCSVVPLLIHVGLAYVTVQVFGLGFKGAALSASVSIWISFIMLAIYVKYSDKFRYTWKGFTAEALHHVIPCMKLAVPSAVMVCLEYWAFEILVLLAGLLPNSELNTSLIAMCVNTESIAYMVTYGFSATVSTRVSNEIGAGNLEKAKNAVSVTIKLAVFLGVTIVLLLAFGHDLWAKSFSESNDIIRAFASMTPMLGVSIVLDSAQGVLSGVSRGCGWQHLAAWTNLVAFYVIGMPLALLFSFKLGFQAKGLWTGLICGLFCQSCTLLLITLRTNWTRMQISDSHGRRDAPV</sequence>
<feature type="transmembrane region" description="Helical" evidence="6">
    <location>
        <begin position="418"/>
        <end position="442"/>
    </location>
</feature>
<dbReference type="GO" id="GO:0015297">
    <property type="term" value="F:antiporter activity"/>
    <property type="evidence" value="ECO:0007669"/>
    <property type="project" value="InterPro"/>
</dbReference>
<feature type="transmembrane region" description="Helical" evidence="6">
    <location>
        <begin position="124"/>
        <end position="145"/>
    </location>
</feature>
<gene>
    <name evidence="7" type="ORF">ZIOFF_033684</name>
</gene>
<evidence type="ECO:0000313" key="7">
    <source>
        <dbReference type="EMBL" id="KAG6508310.1"/>
    </source>
</evidence>
<keyword evidence="8" id="KW-1185">Reference proteome</keyword>
<feature type="transmembrane region" description="Helical" evidence="6">
    <location>
        <begin position="486"/>
        <end position="505"/>
    </location>
</feature>
<evidence type="ECO:0000313" key="8">
    <source>
        <dbReference type="Proteomes" id="UP000734854"/>
    </source>
</evidence>
<dbReference type="GO" id="GO:0016020">
    <property type="term" value="C:membrane"/>
    <property type="evidence" value="ECO:0007669"/>
    <property type="project" value="UniProtKB-SubCell"/>
</dbReference>
<dbReference type="PANTHER" id="PTHR11206">
    <property type="entry name" value="MULTIDRUG RESISTANCE PROTEIN"/>
    <property type="match status" value="1"/>
</dbReference>
<feature type="transmembrane region" description="Helical" evidence="6">
    <location>
        <begin position="95"/>
        <end position="112"/>
    </location>
</feature>
<keyword evidence="3 6" id="KW-0812">Transmembrane</keyword>
<evidence type="ECO:0000256" key="5">
    <source>
        <dbReference type="ARBA" id="ARBA00023136"/>
    </source>
</evidence>
<evidence type="ECO:0000256" key="4">
    <source>
        <dbReference type="ARBA" id="ARBA00022989"/>
    </source>
</evidence>
<keyword evidence="5 6" id="KW-0472">Membrane</keyword>
<feature type="transmembrane region" description="Helical" evidence="6">
    <location>
        <begin position="341"/>
        <end position="361"/>
    </location>
</feature>
<keyword evidence="4 6" id="KW-1133">Transmembrane helix</keyword>
<dbReference type="NCBIfam" id="TIGR00797">
    <property type="entry name" value="matE"/>
    <property type="match status" value="1"/>
</dbReference>
<dbReference type="CDD" id="cd13132">
    <property type="entry name" value="MATE_eukaryotic"/>
    <property type="match status" value="1"/>
</dbReference>
<comment type="similarity">
    <text evidence="2 6">Belongs to the multi antimicrobial extrusion (MATE) (TC 2.A.66.1) family.</text>
</comment>
<comment type="subcellular location">
    <subcellularLocation>
        <location evidence="1">Membrane</location>
        <topology evidence="1">Multi-pass membrane protein</topology>
    </subcellularLocation>
</comment>
<feature type="transmembrane region" description="Helical" evidence="6">
    <location>
        <begin position="382"/>
        <end position="403"/>
    </location>
</feature>
<feature type="transmembrane region" description="Helical" evidence="6">
    <location>
        <begin position="157"/>
        <end position="182"/>
    </location>
</feature>
<feature type="transmembrane region" description="Helical" evidence="6">
    <location>
        <begin position="194"/>
        <end position="216"/>
    </location>
</feature>
<dbReference type="GO" id="GO:1990961">
    <property type="term" value="P:xenobiotic detoxification by transmembrane export across the plasma membrane"/>
    <property type="evidence" value="ECO:0007669"/>
    <property type="project" value="InterPro"/>
</dbReference>
<evidence type="ECO:0000256" key="1">
    <source>
        <dbReference type="ARBA" id="ARBA00004141"/>
    </source>
</evidence>
<comment type="caution">
    <text evidence="7">The sequence shown here is derived from an EMBL/GenBank/DDBJ whole genome shotgun (WGS) entry which is preliminary data.</text>
</comment>
<feature type="transmembrane region" description="Helical" evidence="6">
    <location>
        <begin position="228"/>
        <end position="249"/>
    </location>
</feature>
<protein>
    <recommendedName>
        <fullName evidence="6">Protein DETOXIFICATION</fullName>
    </recommendedName>
    <alternativeName>
        <fullName evidence="6">Multidrug and toxic compound extrusion protein</fullName>
    </alternativeName>
</protein>
<evidence type="ECO:0000256" key="6">
    <source>
        <dbReference type="RuleBase" id="RU004914"/>
    </source>
</evidence>
<reference evidence="7 8" key="1">
    <citation type="submission" date="2020-08" db="EMBL/GenBank/DDBJ databases">
        <title>Plant Genome Project.</title>
        <authorList>
            <person name="Zhang R.-G."/>
        </authorList>
    </citation>
    <scope>NUCLEOTIDE SEQUENCE [LARGE SCALE GENOMIC DNA]</scope>
    <source>
        <tissue evidence="7">Rhizome</tissue>
    </source>
</reference>
<proteinExistence type="inferred from homology"/>
<feature type="transmembrane region" description="Helical" evidence="6">
    <location>
        <begin position="301"/>
        <end position="321"/>
    </location>
</feature>
<dbReference type="InterPro" id="IPR002528">
    <property type="entry name" value="MATE_fam"/>
</dbReference>
<evidence type="ECO:0000256" key="2">
    <source>
        <dbReference type="ARBA" id="ARBA00010199"/>
    </source>
</evidence>
<dbReference type="Proteomes" id="UP000734854">
    <property type="component" value="Unassembled WGS sequence"/>
</dbReference>
<feature type="transmembrane region" description="Helical" evidence="6">
    <location>
        <begin position="454"/>
        <end position="474"/>
    </location>
</feature>
<feature type="transmembrane region" description="Helical" evidence="6">
    <location>
        <begin position="261"/>
        <end position="280"/>
    </location>
</feature>
<dbReference type="EMBL" id="JACMSC010000009">
    <property type="protein sequence ID" value="KAG6508310.1"/>
    <property type="molecule type" value="Genomic_DNA"/>
</dbReference>
<dbReference type="AlphaFoldDB" id="A0A8J5L7L5"/>
<evidence type="ECO:0000256" key="3">
    <source>
        <dbReference type="ARBA" id="ARBA00022692"/>
    </source>
</evidence>
<accession>A0A8J5L7L5</accession>
<dbReference type="GO" id="GO:0042910">
    <property type="term" value="F:xenobiotic transmembrane transporter activity"/>
    <property type="evidence" value="ECO:0007669"/>
    <property type="project" value="InterPro"/>
</dbReference>
<dbReference type="InterPro" id="IPR045069">
    <property type="entry name" value="MATE_euk"/>
</dbReference>
<dbReference type="Pfam" id="PF01554">
    <property type="entry name" value="MatE"/>
    <property type="match status" value="2"/>
</dbReference>
<name>A0A8J5L7L5_ZINOF</name>